<feature type="transmembrane region" description="Helical" evidence="6">
    <location>
        <begin position="56"/>
        <end position="79"/>
    </location>
</feature>
<evidence type="ECO:0000256" key="1">
    <source>
        <dbReference type="ARBA" id="ARBA00004651"/>
    </source>
</evidence>
<dbReference type="GO" id="GO:0022857">
    <property type="term" value="F:transmembrane transporter activity"/>
    <property type="evidence" value="ECO:0007669"/>
    <property type="project" value="InterPro"/>
</dbReference>
<reference evidence="7 8" key="1">
    <citation type="submission" date="2017-11" db="EMBL/GenBank/DDBJ databases">
        <title>Genome sequence of Entomoplasma lucivorax PIPN-2 (ATCC 49196).</title>
        <authorList>
            <person name="Lo W.-S."/>
            <person name="Gasparich G.E."/>
            <person name="Kuo C.-H."/>
        </authorList>
    </citation>
    <scope>NUCLEOTIDE SEQUENCE [LARGE SCALE GENOMIC DNA]</scope>
    <source>
        <strain evidence="7 8">PIPN-2</strain>
    </source>
</reference>
<evidence type="ECO:0000256" key="6">
    <source>
        <dbReference type="SAM" id="Phobius"/>
    </source>
</evidence>
<evidence type="ECO:0000313" key="7">
    <source>
        <dbReference type="EMBL" id="PPE05972.1"/>
    </source>
</evidence>
<protein>
    <recommendedName>
        <fullName evidence="9">Amino acid permease</fullName>
    </recommendedName>
</protein>
<feature type="transmembrane region" description="Helical" evidence="6">
    <location>
        <begin position="147"/>
        <end position="167"/>
    </location>
</feature>
<keyword evidence="5 6" id="KW-0472">Membrane</keyword>
<evidence type="ECO:0008006" key="9">
    <source>
        <dbReference type="Google" id="ProtNLM"/>
    </source>
</evidence>
<feature type="transmembrane region" description="Helical" evidence="6">
    <location>
        <begin position="411"/>
        <end position="434"/>
    </location>
</feature>
<dbReference type="Pfam" id="PF13520">
    <property type="entry name" value="AA_permease_2"/>
    <property type="match status" value="1"/>
</dbReference>
<keyword evidence="2" id="KW-1003">Cell membrane</keyword>
<evidence type="ECO:0000256" key="4">
    <source>
        <dbReference type="ARBA" id="ARBA00022989"/>
    </source>
</evidence>
<dbReference type="STRING" id="1399797.GCA_000518285_01670"/>
<feature type="transmembrane region" description="Helical" evidence="6">
    <location>
        <begin position="252"/>
        <end position="275"/>
    </location>
</feature>
<keyword evidence="4 6" id="KW-1133">Transmembrane helix</keyword>
<evidence type="ECO:0000256" key="3">
    <source>
        <dbReference type="ARBA" id="ARBA00022692"/>
    </source>
</evidence>
<feature type="transmembrane region" description="Helical" evidence="6">
    <location>
        <begin position="100"/>
        <end position="127"/>
    </location>
</feature>
<dbReference type="RefSeq" id="WP_028126906.1">
    <property type="nucleotide sequence ID" value="NZ_PHNE01000001.1"/>
</dbReference>
<feature type="transmembrane region" description="Helical" evidence="6">
    <location>
        <begin position="440"/>
        <end position="459"/>
    </location>
</feature>
<comment type="caution">
    <text evidence="7">The sequence shown here is derived from an EMBL/GenBank/DDBJ whole genome shotgun (WGS) entry which is preliminary data.</text>
</comment>
<gene>
    <name evidence="7" type="ORF">ELUCI_v1c02630</name>
</gene>
<name>A0A2S5RFH8_9MOLU</name>
<dbReference type="InterPro" id="IPR002293">
    <property type="entry name" value="AA/rel_permease1"/>
</dbReference>
<keyword evidence="8" id="KW-1185">Reference proteome</keyword>
<evidence type="ECO:0000313" key="8">
    <source>
        <dbReference type="Proteomes" id="UP000237865"/>
    </source>
</evidence>
<sequence>MNKDKIKNMFKRKDRPSDQKIGLKQLIWLGFDYTVSMSFVLILSKTFSGAEGVGYNLFWIILLGGFVAGIAGLAFAKCANIFSERSGGPFEYSRRTFGHFAGWMIGIYQYVLIPISATANLLVLLSISLQGLYSPTMWGSEELTQLYLNLISIGIYIAISLTVLLGTKIFKFATNITSIIKWIVMLMVYVGAMVIMARNSGKNFDEALGTGSLTVGNFNTAFTAFFYAFTGFETFSTIGDNVRNPKKTMPKAIMIVLAIAVVFYLIGLVFLIGGLGSFFPENPNNAIIEMVMGTGALVFVAISLIAQNLNNFMQGTYYSGGMLQPLAEQKMISAKLAQKDETGLAIRAIFLNIILTVIFGMIWLVLPFITKDKSIDFAAIVGFKSIVMFIIYGTVIVIALLLTFKKKTKTNLIVCVFWMFALVFLFYQCVMYFIDWNAHKFQILTFVGLTVLAIIWYFAWIRPRHQKRLASGEITLQKVSDLPDWLDSEEFKELSILKEKALDMKMRSLKDGSDAILIPRLILKLKIKNKYKKTEGKLELTNLTKTELMVKLNGPIVTNQTIEIKKNSKE</sequence>
<dbReference type="Proteomes" id="UP000237865">
    <property type="component" value="Unassembled WGS sequence"/>
</dbReference>
<accession>A0A2S5RFH8</accession>
<dbReference type="PANTHER" id="PTHR42770">
    <property type="entry name" value="AMINO ACID TRANSPORTER-RELATED"/>
    <property type="match status" value="1"/>
</dbReference>
<feature type="transmembrane region" description="Helical" evidence="6">
    <location>
        <begin position="21"/>
        <end position="44"/>
    </location>
</feature>
<dbReference type="EMBL" id="PHNE01000001">
    <property type="protein sequence ID" value="PPE05972.1"/>
    <property type="molecule type" value="Genomic_DNA"/>
</dbReference>
<organism evidence="7 8">
    <name type="scientific">Williamsoniiplasma lucivorax</name>
    <dbReference type="NCBI Taxonomy" id="209274"/>
    <lineage>
        <taxon>Bacteria</taxon>
        <taxon>Bacillati</taxon>
        <taxon>Mycoplasmatota</taxon>
        <taxon>Mollicutes</taxon>
        <taxon>Entomoplasmatales</taxon>
        <taxon>Williamsoniiplasma</taxon>
    </lineage>
</organism>
<dbReference type="Gene3D" id="1.20.1740.10">
    <property type="entry name" value="Amino acid/polyamine transporter I"/>
    <property type="match status" value="1"/>
</dbReference>
<feature type="transmembrane region" description="Helical" evidence="6">
    <location>
        <begin position="386"/>
        <end position="404"/>
    </location>
</feature>
<dbReference type="PANTHER" id="PTHR42770:SF7">
    <property type="entry name" value="MEMBRANE PROTEIN"/>
    <property type="match status" value="1"/>
</dbReference>
<dbReference type="AlphaFoldDB" id="A0A2S5RFH8"/>
<dbReference type="GO" id="GO:0005886">
    <property type="term" value="C:plasma membrane"/>
    <property type="evidence" value="ECO:0007669"/>
    <property type="project" value="UniProtKB-SubCell"/>
</dbReference>
<proteinExistence type="predicted"/>
<feature type="transmembrane region" description="Helical" evidence="6">
    <location>
        <begin position="287"/>
        <end position="306"/>
    </location>
</feature>
<comment type="subcellular location">
    <subcellularLocation>
        <location evidence="1">Cell membrane</location>
        <topology evidence="1">Multi-pass membrane protein</topology>
    </subcellularLocation>
</comment>
<feature type="transmembrane region" description="Helical" evidence="6">
    <location>
        <begin position="344"/>
        <end position="366"/>
    </location>
</feature>
<feature type="transmembrane region" description="Helical" evidence="6">
    <location>
        <begin position="218"/>
        <end position="240"/>
    </location>
</feature>
<feature type="transmembrane region" description="Helical" evidence="6">
    <location>
        <begin position="179"/>
        <end position="198"/>
    </location>
</feature>
<keyword evidence="3 6" id="KW-0812">Transmembrane</keyword>
<evidence type="ECO:0000256" key="2">
    <source>
        <dbReference type="ARBA" id="ARBA00022475"/>
    </source>
</evidence>
<evidence type="ECO:0000256" key="5">
    <source>
        <dbReference type="ARBA" id="ARBA00023136"/>
    </source>
</evidence>
<dbReference type="InterPro" id="IPR050367">
    <property type="entry name" value="APC_superfamily"/>
</dbReference>